<dbReference type="Proteomes" id="UP000250043">
    <property type="component" value="Unassembled WGS sequence"/>
</dbReference>
<dbReference type="Pfam" id="PF00856">
    <property type="entry name" value="SET"/>
    <property type="match status" value="1"/>
</dbReference>
<dbReference type="InterPro" id="IPR053185">
    <property type="entry name" value="SET_domain_protein"/>
</dbReference>
<dbReference type="InterPro" id="IPR046341">
    <property type="entry name" value="SET_dom_sf"/>
</dbReference>
<reference evidence="2 3" key="1">
    <citation type="submission" date="2016-07" db="EMBL/GenBank/DDBJ databases">
        <title>Draft genome of the white-rot fungus Obba rivulosa 3A-2.</title>
        <authorList>
            <consortium name="DOE Joint Genome Institute"/>
            <person name="Miettinen O."/>
            <person name="Riley R."/>
            <person name="Acob R."/>
            <person name="Barry K."/>
            <person name="Cullen D."/>
            <person name="De Vries R."/>
            <person name="Hainaut M."/>
            <person name="Hatakka A."/>
            <person name="Henrissat B."/>
            <person name="Hilden K."/>
            <person name="Kuo R."/>
            <person name="Labutti K."/>
            <person name="Lipzen A."/>
            <person name="Makela M.R."/>
            <person name="Sandor L."/>
            <person name="Spatafora J.W."/>
            <person name="Grigoriev I.V."/>
            <person name="Hibbett D.S."/>
        </authorList>
    </citation>
    <scope>NUCLEOTIDE SEQUENCE [LARGE SCALE GENOMIC DNA]</scope>
    <source>
        <strain evidence="2 3">3A-2</strain>
    </source>
</reference>
<dbReference type="Gene3D" id="2.170.270.10">
    <property type="entry name" value="SET domain"/>
    <property type="match status" value="2"/>
</dbReference>
<dbReference type="SMART" id="SM00317">
    <property type="entry name" value="SET"/>
    <property type="match status" value="1"/>
</dbReference>
<sequence>MYEICTIPDTPPDFSGVHPDGVTQCILLPGMKEIILSQSGFPNPVAHPLAPAHRIASMPGAGLGMFATRQIKSHELIHSERPLLVSPAKYTPQDRDRAQEEWDKMTARAVMHMTQADQEDFSALNGGPSLRGIAENNGFDAQGILALLSRPEFFLRYTPEQCSLLATGKLISRANHSCQPNAAVYVDASTFALQLIATRDIAADEQITVPYCDLMPLHAERKKKLEPYGFTCTCPSCTDPALSDERRRVIGSYEYLLADDIFKKWVKDPALPDDHLEVPLLVVLALMREESLQDTLNYMRFVEKLVDVYAALGNQKKFKECVGWNIAVRMSKVGIMHTEAQQTLVNRDANPAQIAYMQTRPKLPTCNIGTNNPSHAGNWGSRA</sequence>
<dbReference type="AlphaFoldDB" id="A0A8E2AZD3"/>
<dbReference type="InterPro" id="IPR001214">
    <property type="entry name" value="SET_dom"/>
</dbReference>
<name>A0A8E2AZD3_9APHY</name>
<dbReference type="CDD" id="cd20071">
    <property type="entry name" value="SET_SMYD"/>
    <property type="match status" value="1"/>
</dbReference>
<evidence type="ECO:0000313" key="3">
    <source>
        <dbReference type="Proteomes" id="UP000250043"/>
    </source>
</evidence>
<dbReference type="PROSITE" id="PS50280">
    <property type="entry name" value="SET"/>
    <property type="match status" value="1"/>
</dbReference>
<keyword evidence="3" id="KW-1185">Reference proteome</keyword>
<dbReference type="OrthoDB" id="265717at2759"/>
<dbReference type="SUPFAM" id="SSF82199">
    <property type="entry name" value="SET domain"/>
    <property type="match status" value="1"/>
</dbReference>
<dbReference type="PANTHER" id="PTHR47332">
    <property type="entry name" value="SET DOMAIN-CONTAINING PROTEIN 5"/>
    <property type="match status" value="1"/>
</dbReference>
<accession>A0A8E2AZD3</accession>
<dbReference type="EMBL" id="KV722396">
    <property type="protein sequence ID" value="OCH90872.1"/>
    <property type="molecule type" value="Genomic_DNA"/>
</dbReference>
<organism evidence="2 3">
    <name type="scientific">Obba rivulosa</name>
    <dbReference type="NCBI Taxonomy" id="1052685"/>
    <lineage>
        <taxon>Eukaryota</taxon>
        <taxon>Fungi</taxon>
        <taxon>Dikarya</taxon>
        <taxon>Basidiomycota</taxon>
        <taxon>Agaricomycotina</taxon>
        <taxon>Agaricomycetes</taxon>
        <taxon>Polyporales</taxon>
        <taxon>Gelatoporiaceae</taxon>
        <taxon>Obba</taxon>
    </lineage>
</organism>
<protein>
    <submittedName>
        <fullName evidence="2">SET domain-containing protein</fullName>
    </submittedName>
</protein>
<proteinExistence type="predicted"/>
<evidence type="ECO:0000313" key="2">
    <source>
        <dbReference type="EMBL" id="OCH90872.1"/>
    </source>
</evidence>
<evidence type="ECO:0000259" key="1">
    <source>
        <dbReference type="PROSITE" id="PS50280"/>
    </source>
</evidence>
<feature type="domain" description="SET" evidence="1">
    <location>
        <begin position="32"/>
        <end position="212"/>
    </location>
</feature>
<dbReference type="PANTHER" id="PTHR47332:SF4">
    <property type="entry name" value="SET DOMAIN-CONTAINING PROTEIN 5"/>
    <property type="match status" value="1"/>
</dbReference>
<gene>
    <name evidence="2" type="ORF">OBBRIDRAFT_834685</name>
</gene>